<dbReference type="AlphaFoldDB" id="A0A3S4JXQ4"/>
<reference evidence="1 2" key="1">
    <citation type="submission" date="2018-12" db="EMBL/GenBank/DDBJ databases">
        <authorList>
            <consortium name="Pathogen Informatics"/>
        </authorList>
    </citation>
    <scope>NUCLEOTIDE SEQUENCE [LARGE SCALE GENOMIC DNA]</scope>
    <source>
        <strain evidence="1 2">NCTC9419</strain>
    </source>
</reference>
<evidence type="ECO:0000313" key="1">
    <source>
        <dbReference type="EMBL" id="VEA72872.1"/>
    </source>
</evidence>
<dbReference type="Proteomes" id="UP000271603">
    <property type="component" value="Chromosome"/>
</dbReference>
<dbReference type="EMBL" id="LR134155">
    <property type="protein sequence ID" value="VEA72872.1"/>
    <property type="molecule type" value="Genomic_DNA"/>
</dbReference>
<evidence type="ECO:0000313" key="2">
    <source>
        <dbReference type="Proteomes" id="UP000271603"/>
    </source>
</evidence>
<accession>A0A3S4JXQ4</accession>
<protein>
    <submittedName>
        <fullName evidence="1">Uncharacterized protein</fullName>
    </submittedName>
</protein>
<sequence>MVSAICLRRREIKRRSGRLLRRRRPVPVPQARLIIVLVSLGRTRVFGAGVSSGISNEYSGGALSSGGALIGCWFTEAGAAGAVVPPGRPQA</sequence>
<proteinExistence type="predicted"/>
<organism evidence="1 2">
    <name type="scientific">Serratia rubidaea</name>
    <name type="common">Serratia marinorubra</name>
    <dbReference type="NCBI Taxonomy" id="61652"/>
    <lineage>
        <taxon>Bacteria</taxon>
        <taxon>Pseudomonadati</taxon>
        <taxon>Pseudomonadota</taxon>
        <taxon>Gammaproteobacteria</taxon>
        <taxon>Enterobacterales</taxon>
        <taxon>Yersiniaceae</taxon>
        <taxon>Serratia</taxon>
    </lineage>
</organism>
<gene>
    <name evidence="1" type="ORF">NCTC9419_04489</name>
</gene>
<name>A0A3S4JXQ4_SERRU</name>